<dbReference type="InterPro" id="IPR037066">
    <property type="entry name" value="Plug_dom_sf"/>
</dbReference>
<dbReference type="HAMAP" id="MF_01531">
    <property type="entry name" value="BtuB"/>
    <property type="match status" value="1"/>
</dbReference>
<dbReference type="Proteomes" id="UP000031670">
    <property type="component" value="Unassembled WGS sequence"/>
</dbReference>
<comment type="similarity">
    <text evidence="11">Belongs to the TonB-dependent receptor family. BtuB (TC 1.B.14.3.1) subfamily.</text>
</comment>
<dbReference type="InterPro" id="IPR039426">
    <property type="entry name" value="TonB-dep_rcpt-like"/>
</dbReference>
<evidence type="ECO:0000259" key="15">
    <source>
        <dbReference type="Pfam" id="PF07715"/>
    </source>
</evidence>
<dbReference type="Gene3D" id="2.40.170.20">
    <property type="entry name" value="TonB-dependent receptor, beta-barrel domain"/>
    <property type="match status" value="1"/>
</dbReference>
<dbReference type="SUPFAM" id="SSF56935">
    <property type="entry name" value="Porins"/>
    <property type="match status" value="1"/>
</dbReference>
<keyword evidence="4 11" id="KW-0812">Transmembrane</keyword>
<feature type="chain" id="PRO_5008985006" description="Vitamin B12 transporter BtuB" evidence="11">
    <location>
        <begin position="21"/>
        <end position="621"/>
    </location>
</feature>
<dbReference type="PANTHER" id="PTHR30069">
    <property type="entry name" value="TONB-DEPENDENT OUTER MEMBRANE RECEPTOR"/>
    <property type="match status" value="1"/>
</dbReference>
<evidence type="ECO:0000256" key="6">
    <source>
        <dbReference type="ARBA" id="ARBA00023065"/>
    </source>
</evidence>
<dbReference type="PROSITE" id="PS52016">
    <property type="entry name" value="TONB_DEPENDENT_REC_3"/>
    <property type="match status" value="1"/>
</dbReference>
<evidence type="ECO:0000256" key="12">
    <source>
        <dbReference type="PROSITE-ProRule" id="PRU01360"/>
    </source>
</evidence>
<evidence type="ECO:0000256" key="5">
    <source>
        <dbReference type="ARBA" id="ARBA00022729"/>
    </source>
</evidence>
<comment type="caution">
    <text evidence="11">Lacks conserved residue(s) required for the propagation of feature annotation.</text>
</comment>
<keyword evidence="9 11" id="KW-0472">Membrane</keyword>
<comment type="function">
    <text evidence="11">Involved in the active translocation of vitamin B12 (cyanocobalamin) across the outer membrane to the periplasmic space. It derives its energy for transport by interacting with the trans-periplasmic membrane protein TonB.</text>
</comment>
<proteinExistence type="inferred from homology"/>
<dbReference type="GO" id="GO:0015288">
    <property type="term" value="F:porin activity"/>
    <property type="evidence" value="ECO:0007669"/>
    <property type="project" value="UniProtKB-KW"/>
</dbReference>
<feature type="short sequence motif" description="TonB box" evidence="13">
    <location>
        <begin position="31"/>
        <end position="37"/>
    </location>
</feature>
<dbReference type="GO" id="GO:0006811">
    <property type="term" value="P:monoatomic ion transport"/>
    <property type="evidence" value="ECO:0007669"/>
    <property type="project" value="UniProtKB-KW"/>
</dbReference>
<evidence type="ECO:0000256" key="13">
    <source>
        <dbReference type="PROSITE-ProRule" id="PRU10143"/>
    </source>
</evidence>
<keyword evidence="10 11" id="KW-0998">Cell outer membrane</keyword>
<evidence type="ECO:0000313" key="16">
    <source>
        <dbReference type="EMBL" id="GAM61073.1"/>
    </source>
</evidence>
<dbReference type="InterPro" id="IPR010916">
    <property type="entry name" value="TonB_box_CS"/>
</dbReference>
<evidence type="ECO:0000256" key="8">
    <source>
        <dbReference type="ARBA" id="ARBA00023114"/>
    </source>
</evidence>
<evidence type="ECO:0000256" key="11">
    <source>
        <dbReference type="HAMAP-Rule" id="MF_01531"/>
    </source>
</evidence>
<evidence type="ECO:0000256" key="7">
    <source>
        <dbReference type="ARBA" id="ARBA00023077"/>
    </source>
</evidence>
<keyword evidence="8 11" id="KW-0626">Porin</keyword>
<dbReference type="InterPro" id="IPR012910">
    <property type="entry name" value="Plug_dom"/>
</dbReference>
<feature type="signal peptide" evidence="11">
    <location>
        <begin position="1"/>
        <end position="20"/>
    </location>
</feature>
<keyword evidence="2 11" id="KW-0813">Transport</keyword>
<keyword evidence="16" id="KW-0675">Receptor</keyword>
<protein>
    <recommendedName>
        <fullName evidence="11">Vitamin B12 transporter BtuB</fullName>
    </recommendedName>
    <alternativeName>
        <fullName evidence="11">Cobalamin receptor</fullName>
    </alternativeName>
    <alternativeName>
        <fullName evidence="11">Outer membrane cobalamin translocator</fullName>
    </alternativeName>
</protein>
<dbReference type="EMBL" id="BBSA01000002">
    <property type="protein sequence ID" value="GAM61073.1"/>
    <property type="molecule type" value="Genomic_DNA"/>
</dbReference>
<feature type="domain" description="TonB-dependent receptor plug" evidence="15">
    <location>
        <begin position="44"/>
        <end position="150"/>
    </location>
</feature>
<sequence length="621" mass="68097" precursor="true">MKKTVLATALVSLYAPSLFAQEADSTKVDETIVVTANRFEQTQSSALASVSVVEREQIEQIQADSAYDVLKTLPGVEVRGQGTKASNNSVFIRGANSNQTLVMLDGVRLNTAAGGTVNTLGLIPAFAIERIEVIRGPRAAVYGADAIGGVISIITKPQSDSVHELTLNGGSNSSHQEGWRSAGELSDTAKGHFLVSNEGSKGYNITDQDIDQDFGYESQFASGGVTKQINDNWSAGFNGIWQRYNNQYVGDFGPAGTPKRQDTENYIISGDVAYQIEAFRSSLQVNFSAEEQSDGNDQTNAPRSFIDSKRTSVLWVNTYTGVDALTLNGGVDYSYDEANNSGVIFGTPVQDFTETTRNNTGVFATAAVDLKPVLLEASVRHDENSAYGGNTTWGVGAGWYITDSLQLTGNYGTAFRAPTFFDLFYSDAFGGSGNADLEAETSKSFEIGLNGYYDIVTWQLVAYQSDIENLIVADPMTFVPENVDEARIQGIELSLDFETGPIQHTLVGDWKDPQDRSNDRQLDRRAKQNYKWIAGYKYEDLGLSVATNYTGERPEAKGTVELDSYITVDIAASYQATDNLEVKFKVDNLFDEEYETSYDSFNQFYWVGPERSFYAGVDYRF</sequence>
<name>A0A0B8PD35_9VIBR</name>
<reference evidence="16 17" key="2">
    <citation type="submission" date="2015-01" db="EMBL/GenBank/DDBJ databases">
        <authorList>
            <consortium name="NBRP consortium"/>
            <person name="Sawabe T."/>
            <person name="Meirelles P."/>
            <person name="Feng G."/>
            <person name="Sayaka M."/>
            <person name="Hattori M."/>
            <person name="Ohkuma M."/>
        </authorList>
    </citation>
    <scope>NUCLEOTIDE SEQUENCE [LARGE SCALE GENOMIC DNA]</scope>
    <source>
        <strain evidence="16 17">JCM19232</strain>
    </source>
</reference>
<dbReference type="PANTHER" id="PTHR30069:SF53">
    <property type="entry name" value="COLICIN I RECEPTOR-RELATED"/>
    <property type="match status" value="1"/>
</dbReference>
<feature type="domain" description="TonB-dependent receptor-like beta-barrel" evidence="14">
    <location>
        <begin position="202"/>
        <end position="589"/>
    </location>
</feature>
<dbReference type="InterPro" id="IPR000531">
    <property type="entry name" value="Beta-barrel_TonB"/>
</dbReference>
<evidence type="ECO:0000256" key="9">
    <source>
        <dbReference type="ARBA" id="ARBA00023136"/>
    </source>
</evidence>
<evidence type="ECO:0000256" key="2">
    <source>
        <dbReference type="ARBA" id="ARBA00022448"/>
    </source>
</evidence>
<keyword evidence="7 11" id="KW-0798">TonB box</keyword>
<feature type="short sequence motif" description="TonB box" evidence="11">
    <location>
        <begin position="30"/>
        <end position="37"/>
    </location>
</feature>
<dbReference type="Pfam" id="PF00593">
    <property type="entry name" value="TonB_dep_Rec_b-barrel"/>
    <property type="match status" value="1"/>
</dbReference>
<evidence type="ECO:0000313" key="17">
    <source>
        <dbReference type="Proteomes" id="UP000031670"/>
    </source>
</evidence>
<evidence type="ECO:0000256" key="3">
    <source>
        <dbReference type="ARBA" id="ARBA00022452"/>
    </source>
</evidence>
<evidence type="ECO:0000256" key="10">
    <source>
        <dbReference type="ARBA" id="ARBA00023237"/>
    </source>
</evidence>
<dbReference type="PROSITE" id="PS00430">
    <property type="entry name" value="TONB_DEPENDENT_REC_1"/>
    <property type="match status" value="1"/>
</dbReference>
<dbReference type="GO" id="GO:0046930">
    <property type="term" value="C:pore complex"/>
    <property type="evidence" value="ECO:0007669"/>
    <property type="project" value="UniProtKB-KW"/>
</dbReference>
<evidence type="ECO:0000259" key="14">
    <source>
        <dbReference type="Pfam" id="PF00593"/>
    </source>
</evidence>
<organism evidence="16 17">
    <name type="scientific">Vibrio ishigakensis</name>
    <dbReference type="NCBI Taxonomy" id="1481914"/>
    <lineage>
        <taxon>Bacteria</taxon>
        <taxon>Pseudomonadati</taxon>
        <taxon>Pseudomonadota</taxon>
        <taxon>Gammaproteobacteria</taxon>
        <taxon>Vibrionales</taxon>
        <taxon>Vibrionaceae</taxon>
        <taxon>Vibrio</taxon>
    </lineage>
</organism>
<keyword evidence="5 11" id="KW-0732">Signal</keyword>
<accession>A0A0B8PD35</accession>
<reference evidence="16 17" key="1">
    <citation type="submission" date="2015-01" db="EMBL/GenBank/DDBJ databases">
        <title>Vibrio sp. C5 JCM 19232 whole genome shotgun sequence.</title>
        <authorList>
            <person name="Sawabe T."/>
            <person name="Meirelles P."/>
            <person name="Feng G."/>
            <person name="Sayaka M."/>
            <person name="Hattori M."/>
            <person name="Ohkuma M."/>
        </authorList>
    </citation>
    <scope>NUCLEOTIDE SEQUENCE [LARGE SCALE GENOMIC DNA]</scope>
    <source>
        <strain evidence="16 17">JCM19232</strain>
    </source>
</reference>
<dbReference type="AlphaFoldDB" id="A0A0B8PD35"/>
<keyword evidence="3 11" id="KW-1134">Transmembrane beta strand</keyword>
<dbReference type="GO" id="GO:0015420">
    <property type="term" value="F:ABC-type vitamin B12 transporter activity"/>
    <property type="evidence" value="ECO:0007669"/>
    <property type="project" value="InterPro"/>
</dbReference>
<gene>
    <name evidence="11" type="primary">btuB</name>
    <name evidence="16" type="ORF">JCM19232_4015</name>
</gene>
<dbReference type="GO" id="GO:0009279">
    <property type="term" value="C:cell outer membrane"/>
    <property type="evidence" value="ECO:0007669"/>
    <property type="project" value="UniProtKB-SubCell"/>
</dbReference>
<dbReference type="CDD" id="cd01347">
    <property type="entry name" value="ligand_gated_channel"/>
    <property type="match status" value="1"/>
</dbReference>
<dbReference type="Pfam" id="PF07715">
    <property type="entry name" value="Plug"/>
    <property type="match status" value="1"/>
</dbReference>
<dbReference type="Gene3D" id="2.170.130.10">
    <property type="entry name" value="TonB-dependent receptor, plug domain"/>
    <property type="match status" value="1"/>
</dbReference>
<comment type="caution">
    <text evidence="16">The sequence shown here is derived from an EMBL/GenBank/DDBJ whole genome shotgun (WGS) entry which is preliminary data.</text>
</comment>
<comment type="subcellular location">
    <subcellularLocation>
        <location evidence="1 11 12">Cell outer membrane</location>
        <topology evidence="1 11 12">Multi-pass membrane protein</topology>
    </subcellularLocation>
</comment>
<keyword evidence="6 11" id="KW-0406">Ion transport</keyword>
<evidence type="ECO:0000256" key="4">
    <source>
        <dbReference type="ARBA" id="ARBA00022692"/>
    </source>
</evidence>
<dbReference type="InterPro" id="IPR036942">
    <property type="entry name" value="Beta-barrel_TonB_sf"/>
</dbReference>
<dbReference type="InterPro" id="IPR010101">
    <property type="entry name" value="B12_transptr_BtuB"/>
</dbReference>
<evidence type="ECO:0000256" key="1">
    <source>
        <dbReference type="ARBA" id="ARBA00004571"/>
    </source>
</evidence>